<evidence type="ECO:0000256" key="2">
    <source>
        <dbReference type="ARBA" id="ARBA00022771"/>
    </source>
</evidence>
<dbReference type="OrthoDB" id="1121111at2"/>
<evidence type="ECO:0000256" key="3">
    <source>
        <dbReference type="ARBA" id="ARBA00022833"/>
    </source>
</evidence>
<dbReference type="RefSeq" id="WP_044222704.1">
    <property type="nucleotide sequence ID" value="NZ_CAKZLC010000351.1"/>
</dbReference>
<keyword evidence="3" id="KW-0862">Zinc</keyword>
<evidence type="ECO:0000313" key="7">
    <source>
        <dbReference type="Proteomes" id="UP000029736"/>
    </source>
</evidence>
<evidence type="ECO:0000313" key="6">
    <source>
        <dbReference type="EMBL" id="KGE87208.1"/>
    </source>
</evidence>
<comment type="caution">
    <text evidence="6">The sequence shown here is derived from an EMBL/GenBank/DDBJ whole genome shotgun (WGS) entry which is preliminary data.</text>
</comment>
<name>A0A098S5Y4_9BACT</name>
<dbReference type="PROSITE" id="PS51128">
    <property type="entry name" value="ZF_DKSA_2"/>
    <property type="match status" value="1"/>
</dbReference>
<reference evidence="6 7" key="1">
    <citation type="journal article" date="2014" name="Int. J. Syst. Evol. Microbiol.">
        <title>Phaeodactylibacter xiamenensis gen. nov., sp. nov., a member of the family Saprospiraceae isolated from the marine alga Phaeodactylum tricornutum.</title>
        <authorList>
            <person name="Chen Z.Jr."/>
            <person name="Lei X."/>
            <person name="Lai Q."/>
            <person name="Li Y."/>
            <person name="Zhang B."/>
            <person name="Zhang J."/>
            <person name="Zhang H."/>
            <person name="Yang L."/>
            <person name="Zheng W."/>
            <person name="Tian Y."/>
            <person name="Yu Z."/>
            <person name="Xu H.Jr."/>
            <person name="Zheng T."/>
        </authorList>
    </citation>
    <scope>NUCLEOTIDE SEQUENCE [LARGE SCALE GENOMIC DNA]</scope>
    <source>
        <strain evidence="6 7">KD52</strain>
    </source>
</reference>
<dbReference type="GO" id="GO:0008270">
    <property type="term" value="F:zinc ion binding"/>
    <property type="evidence" value="ECO:0007669"/>
    <property type="project" value="UniProtKB-KW"/>
</dbReference>
<dbReference type="EMBL" id="JPOS01000038">
    <property type="protein sequence ID" value="KGE87208.1"/>
    <property type="molecule type" value="Genomic_DNA"/>
</dbReference>
<dbReference type="Gene3D" id="1.20.120.910">
    <property type="entry name" value="DksA, coiled-coil domain"/>
    <property type="match status" value="1"/>
</dbReference>
<keyword evidence="7" id="KW-1185">Reference proteome</keyword>
<dbReference type="SUPFAM" id="SSF57716">
    <property type="entry name" value="Glucocorticoid receptor-like (DNA-binding domain)"/>
    <property type="match status" value="1"/>
</dbReference>
<feature type="zinc finger region" description="dksA C4-type" evidence="4">
    <location>
        <begin position="84"/>
        <end position="108"/>
    </location>
</feature>
<dbReference type="STRING" id="1524460.IX84_16290"/>
<dbReference type="AlphaFoldDB" id="A0A098S5Y4"/>
<accession>A0A098S5Y4</accession>
<proteinExistence type="predicted"/>
<sequence length="111" mass="12385">MKREERSALKSKIEAAIVKTTAELERLEEATKPIAPENAIGRVSRMDAINNRGVSEAALRSARRKLTNLKIALTKIDAENFGICARCKRPIAPARLMYMPESTECVRCADR</sequence>
<organism evidence="6 7">
    <name type="scientific">Phaeodactylibacter xiamenensis</name>
    <dbReference type="NCBI Taxonomy" id="1524460"/>
    <lineage>
        <taxon>Bacteria</taxon>
        <taxon>Pseudomonadati</taxon>
        <taxon>Bacteroidota</taxon>
        <taxon>Saprospiria</taxon>
        <taxon>Saprospirales</taxon>
        <taxon>Haliscomenobacteraceae</taxon>
        <taxon>Phaeodactylibacter</taxon>
    </lineage>
</organism>
<evidence type="ECO:0000256" key="4">
    <source>
        <dbReference type="PROSITE-ProRule" id="PRU00510"/>
    </source>
</evidence>
<evidence type="ECO:0000259" key="5">
    <source>
        <dbReference type="Pfam" id="PF01258"/>
    </source>
</evidence>
<keyword evidence="1" id="KW-0479">Metal-binding</keyword>
<dbReference type="Proteomes" id="UP000029736">
    <property type="component" value="Unassembled WGS sequence"/>
</dbReference>
<feature type="domain" description="Zinc finger DksA/TraR C4-type" evidence="5">
    <location>
        <begin position="80"/>
        <end position="111"/>
    </location>
</feature>
<protein>
    <recommendedName>
        <fullName evidence="5">Zinc finger DksA/TraR C4-type domain-containing protein</fullName>
    </recommendedName>
</protein>
<evidence type="ECO:0000256" key="1">
    <source>
        <dbReference type="ARBA" id="ARBA00022723"/>
    </source>
</evidence>
<dbReference type="InterPro" id="IPR000962">
    <property type="entry name" value="Znf_DskA_TraR"/>
</dbReference>
<keyword evidence="2" id="KW-0863">Zinc-finger</keyword>
<gene>
    <name evidence="6" type="ORF">IX84_16290</name>
</gene>
<dbReference type="Pfam" id="PF01258">
    <property type="entry name" value="zf-dskA_traR"/>
    <property type="match status" value="1"/>
</dbReference>